<evidence type="ECO:0000256" key="1">
    <source>
        <dbReference type="SAM" id="Phobius"/>
    </source>
</evidence>
<accession>A0A5C8LP93</accession>
<dbReference type="RefSeq" id="WP_053423384.1">
    <property type="nucleotide sequence ID" value="NZ_BAAAGC010000011.1"/>
</dbReference>
<feature type="transmembrane region" description="Helical" evidence="1">
    <location>
        <begin position="105"/>
        <end position="124"/>
    </location>
</feature>
<keyword evidence="1" id="KW-0812">Transmembrane</keyword>
<dbReference type="EMBL" id="VRLR01000011">
    <property type="protein sequence ID" value="TXK79176.1"/>
    <property type="molecule type" value="Genomic_DNA"/>
</dbReference>
<keyword evidence="1" id="KW-1133">Transmembrane helix</keyword>
<evidence type="ECO:0000313" key="3">
    <source>
        <dbReference type="Proteomes" id="UP000321814"/>
    </source>
</evidence>
<dbReference type="PANTHER" id="PTHR35867:SF1">
    <property type="entry name" value="PROTEIN RSEC"/>
    <property type="match status" value="1"/>
</dbReference>
<gene>
    <name evidence="2" type="ORF">FU839_14865</name>
</gene>
<dbReference type="OrthoDB" id="9795854at2"/>
<evidence type="ECO:0000313" key="2">
    <source>
        <dbReference type="EMBL" id="TXK79176.1"/>
    </source>
</evidence>
<comment type="caution">
    <text evidence="2">The sequence shown here is derived from an EMBL/GenBank/DDBJ whole genome shotgun (WGS) entry which is preliminary data.</text>
</comment>
<feature type="transmembrane region" description="Helical" evidence="1">
    <location>
        <begin position="74"/>
        <end position="99"/>
    </location>
</feature>
<protein>
    <submittedName>
        <fullName evidence="2">Sigma E positive regulator RseC/MucC</fullName>
    </submittedName>
</protein>
<proteinExistence type="predicted"/>
<keyword evidence="1" id="KW-0472">Membrane</keyword>
<reference evidence="2 3" key="1">
    <citation type="submission" date="2019-08" db="EMBL/GenBank/DDBJ databases">
        <title>Draft genome analysis of Rheinheimera tangshanensis isolated from the roots of fresh rice plants (Oryza sativa).</title>
        <authorList>
            <person name="Yu Q."/>
            <person name="Qi Y."/>
            <person name="Zhang H."/>
            <person name="Pu J."/>
        </authorList>
    </citation>
    <scope>NUCLEOTIDE SEQUENCE [LARGE SCALE GENOMIC DNA]</scope>
    <source>
        <strain evidence="2 3">JA3-B52</strain>
    </source>
</reference>
<dbReference type="AlphaFoldDB" id="A0A5C8LP93"/>
<keyword evidence="3" id="KW-1185">Reference proteome</keyword>
<dbReference type="Proteomes" id="UP000321814">
    <property type="component" value="Unassembled WGS sequence"/>
</dbReference>
<dbReference type="InterPro" id="IPR026268">
    <property type="entry name" value="RseC"/>
</dbReference>
<organism evidence="2 3">
    <name type="scientific">Rheinheimera tangshanensis</name>
    <dbReference type="NCBI Taxonomy" id="400153"/>
    <lineage>
        <taxon>Bacteria</taxon>
        <taxon>Pseudomonadati</taxon>
        <taxon>Pseudomonadota</taxon>
        <taxon>Gammaproteobacteria</taxon>
        <taxon>Chromatiales</taxon>
        <taxon>Chromatiaceae</taxon>
        <taxon>Rheinheimera</taxon>
    </lineage>
</organism>
<sequence>MLEEIATVMKSQSDGVWLKTQSVSSCNSCQANNDCGTGVVAKALTPRENLFFVKSQLQLLEGQKVKIAVSEQHLLSAAALLYLLPLFCLIAVAALLSRLQLAETAVVLGSLTALLAGFVVARFFTGPATAQEQIEILAILPELAVQHVRITD</sequence>
<dbReference type="InterPro" id="IPR007359">
    <property type="entry name" value="SigmaE_reg_RseC_MucC"/>
</dbReference>
<name>A0A5C8LP93_9GAMM</name>
<dbReference type="PIRSF" id="PIRSF004923">
    <property type="entry name" value="RseC"/>
    <property type="match status" value="1"/>
</dbReference>
<dbReference type="PANTHER" id="PTHR35867">
    <property type="entry name" value="PROTEIN RSEC"/>
    <property type="match status" value="1"/>
</dbReference>
<dbReference type="Pfam" id="PF04246">
    <property type="entry name" value="RseC_MucC"/>
    <property type="match status" value="1"/>
</dbReference>